<evidence type="ECO:0000256" key="7">
    <source>
        <dbReference type="ARBA" id="ARBA00049197"/>
    </source>
</evidence>
<dbReference type="PANTHER" id="PTHR22981:SF81">
    <property type="entry name" value="DEHYDROGENASE, PUTATIVE-RELATED"/>
    <property type="match status" value="1"/>
</dbReference>
<dbReference type="Gene3D" id="1.10.1040.10">
    <property type="entry name" value="N-(1-d-carboxylethyl)-l-norvaline Dehydrogenase, domain 2"/>
    <property type="match status" value="1"/>
</dbReference>
<dbReference type="PIRSF" id="PIRSF000103">
    <property type="entry name" value="HIBADH"/>
    <property type="match status" value="1"/>
</dbReference>
<dbReference type="InterPro" id="IPR015815">
    <property type="entry name" value="HIBADH-related"/>
</dbReference>
<dbReference type="GO" id="GO:0005739">
    <property type="term" value="C:mitochondrion"/>
    <property type="evidence" value="ECO:0007669"/>
    <property type="project" value="TreeGrafter"/>
</dbReference>
<dbReference type="InterPro" id="IPR029154">
    <property type="entry name" value="HIBADH-like_NADP-bd"/>
</dbReference>
<dbReference type="GO" id="GO:0006574">
    <property type="term" value="P:L-valine catabolic process"/>
    <property type="evidence" value="ECO:0007669"/>
    <property type="project" value="TreeGrafter"/>
</dbReference>
<sequence>MTMEDQDHIAFIGVGVMGYAMASNIRKKMSPKARLYVNDVKRSASERFAREFGRHGSIHVVDSAKEAATHAKVVISIVPGAADVRQVFLDPVSGVVAAPTDSDRLMLDCSTIDCQSSRTVGEKLRDAGSGTFVDAPVSGGLPGAQAGTLSFLVGHSPPSDSDPMSRRIEAVISMMGSPDKFFWCNSPGAGLAVKIANNYISCTTLLTIAEAMAIGVRQGVDPSLLYNCIKNSTGQSWMCDNVQPVPYVLPHVPSSNSYKPGFKSQMMIKDISLGVEAGREVGIEPRTGETALKVFEQAARDPRCIDRDGSSVYLWLTGDTTEDYAKEQGREGAVSNL</sequence>
<evidence type="ECO:0000259" key="10">
    <source>
        <dbReference type="Pfam" id="PF14833"/>
    </source>
</evidence>
<evidence type="ECO:0000259" key="9">
    <source>
        <dbReference type="Pfam" id="PF03446"/>
    </source>
</evidence>
<dbReference type="AlphaFoldDB" id="A0A1C1CX51"/>
<keyword evidence="12" id="KW-1185">Reference proteome</keyword>
<dbReference type="GO" id="GO:0051287">
    <property type="term" value="F:NAD binding"/>
    <property type="evidence" value="ECO:0007669"/>
    <property type="project" value="InterPro"/>
</dbReference>
<evidence type="ECO:0000256" key="5">
    <source>
        <dbReference type="ARBA" id="ARBA00023002"/>
    </source>
</evidence>
<dbReference type="Pfam" id="PF03446">
    <property type="entry name" value="NAD_binding_2"/>
    <property type="match status" value="1"/>
</dbReference>
<dbReference type="VEuPathDB" id="FungiDB:G647_00124"/>
<evidence type="ECO:0000256" key="3">
    <source>
        <dbReference type="ARBA" id="ARBA00012991"/>
    </source>
</evidence>
<name>A0A1C1CX51_9EURO</name>
<feature type="domain" description="6-phosphogluconate dehydrogenase NADP-binding" evidence="9">
    <location>
        <begin position="9"/>
        <end position="156"/>
    </location>
</feature>
<evidence type="ECO:0000313" key="12">
    <source>
        <dbReference type="Proteomes" id="UP000094526"/>
    </source>
</evidence>
<evidence type="ECO:0000256" key="4">
    <source>
        <dbReference type="ARBA" id="ARBA00022456"/>
    </source>
</evidence>
<dbReference type="OrthoDB" id="21615at2759"/>
<feature type="active site" evidence="8">
    <location>
        <position position="194"/>
    </location>
</feature>
<comment type="pathway">
    <text evidence="1">Amino-acid degradation; L-valine degradation.</text>
</comment>
<keyword evidence="4" id="KW-0101">Branched-chain amino acid catabolism</keyword>
<dbReference type="Gene3D" id="3.40.50.720">
    <property type="entry name" value="NAD(P)-binding Rossmann-like Domain"/>
    <property type="match status" value="1"/>
</dbReference>
<dbReference type="InterPro" id="IPR013328">
    <property type="entry name" value="6PGD_dom2"/>
</dbReference>
<comment type="caution">
    <text evidence="11">The sequence shown here is derived from an EMBL/GenBank/DDBJ whole genome shotgun (WGS) entry which is preliminary data.</text>
</comment>
<dbReference type="PANTHER" id="PTHR22981">
    <property type="entry name" value="3-HYDROXYISOBUTYRATE DEHYDROGENASE-RELATED"/>
    <property type="match status" value="1"/>
</dbReference>
<dbReference type="VEuPathDB" id="FungiDB:CLCR_10397"/>
<proteinExistence type="inferred from homology"/>
<dbReference type="GO" id="GO:0008442">
    <property type="term" value="F:3-hydroxyisobutyrate dehydrogenase activity"/>
    <property type="evidence" value="ECO:0007669"/>
    <property type="project" value="UniProtKB-EC"/>
</dbReference>
<dbReference type="STRING" id="86049.A0A1C1CX51"/>
<evidence type="ECO:0000256" key="1">
    <source>
        <dbReference type="ARBA" id="ARBA00005109"/>
    </source>
</evidence>
<comment type="similarity">
    <text evidence="2">Belongs to the HIBADH-related family. 3-hydroxyisobutyrate dehydrogenase subfamily.</text>
</comment>
<dbReference type="Proteomes" id="UP000094526">
    <property type="component" value="Unassembled WGS sequence"/>
</dbReference>
<dbReference type="InterPro" id="IPR006115">
    <property type="entry name" value="6PGDH_NADP-bd"/>
</dbReference>
<dbReference type="InterPro" id="IPR036291">
    <property type="entry name" value="NAD(P)-bd_dom_sf"/>
</dbReference>
<dbReference type="EC" id="1.1.1.31" evidence="3"/>
<organism evidence="11 12">
    <name type="scientific">Cladophialophora carrionii</name>
    <dbReference type="NCBI Taxonomy" id="86049"/>
    <lineage>
        <taxon>Eukaryota</taxon>
        <taxon>Fungi</taxon>
        <taxon>Dikarya</taxon>
        <taxon>Ascomycota</taxon>
        <taxon>Pezizomycotina</taxon>
        <taxon>Eurotiomycetes</taxon>
        <taxon>Chaetothyriomycetidae</taxon>
        <taxon>Chaetothyriales</taxon>
        <taxon>Herpotrichiellaceae</taxon>
        <taxon>Cladophialophora</taxon>
    </lineage>
</organism>
<evidence type="ECO:0000256" key="8">
    <source>
        <dbReference type="PIRSR" id="PIRSR000103-1"/>
    </source>
</evidence>
<dbReference type="EMBL" id="LGRB01000008">
    <property type="protein sequence ID" value="OCT53153.1"/>
    <property type="molecule type" value="Genomic_DNA"/>
</dbReference>
<reference evidence="12" key="1">
    <citation type="submission" date="2015-07" db="EMBL/GenBank/DDBJ databases">
        <authorList>
            <person name="Teixeira M.M."/>
            <person name="Souza R.C."/>
            <person name="Almeida L.G."/>
            <person name="Vicente V.A."/>
            <person name="de Hoog S."/>
            <person name="Bocca A.L."/>
            <person name="de Almeida S.R."/>
            <person name="Vasconcelos A.T."/>
            <person name="Felipe M.S."/>
        </authorList>
    </citation>
    <scope>NUCLEOTIDE SEQUENCE [LARGE SCALE GENOMIC DNA]</scope>
    <source>
        <strain evidence="12">KSF</strain>
    </source>
</reference>
<accession>A0A1C1CX51</accession>
<evidence type="ECO:0000256" key="6">
    <source>
        <dbReference type="ARBA" id="ARBA00023027"/>
    </source>
</evidence>
<dbReference type="SUPFAM" id="SSF51735">
    <property type="entry name" value="NAD(P)-binding Rossmann-fold domains"/>
    <property type="match status" value="1"/>
</dbReference>
<evidence type="ECO:0000256" key="2">
    <source>
        <dbReference type="ARBA" id="ARBA00006013"/>
    </source>
</evidence>
<evidence type="ECO:0000313" key="11">
    <source>
        <dbReference type="EMBL" id="OCT53153.1"/>
    </source>
</evidence>
<dbReference type="InterPro" id="IPR008927">
    <property type="entry name" value="6-PGluconate_DH-like_C_sf"/>
</dbReference>
<dbReference type="FunFam" id="1.10.1040.10:FF:000006">
    <property type="entry name" value="3-hydroxyisobutyrate dehydrogenase"/>
    <property type="match status" value="1"/>
</dbReference>
<keyword evidence="5" id="KW-0560">Oxidoreductase</keyword>
<gene>
    <name evidence="11" type="primary">mmsB</name>
    <name evidence="11" type="ORF">CLCR_10397</name>
</gene>
<dbReference type="GO" id="GO:0050661">
    <property type="term" value="F:NADP binding"/>
    <property type="evidence" value="ECO:0007669"/>
    <property type="project" value="InterPro"/>
</dbReference>
<dbReference type="SUPFAM" id="SSF48179">
    <property type="entry name" value="6-phosphogluconate dehydrogenase C-terminal domain-like"/>
    <property type="match status" value="1"/>
</dbReference>
<keyword evidence="6" id="KW-0520">NAD</keyword>
<comment type="catalytic activity">
    <reaction evidence="7">
        <text>3-hydroxy-2-methylpropanoate + NAD(+) = 2-methyl-3-oxopropanoate + NADH + H(+)</text>
        <dbReference type="Rhea" id="RHEA:17681"/>
        <dbReference type="ChEBI" id="CHEBI:11805"/>
        <dbReference type="ChEBI" id="CHEBI:15378"/>
        <dbReference type="ChEBI" id="CHEBI:57540"/>
        <dbReference type="ChEBI" id="CHEBI:57700"/>
        <dbReference type="ChEBI" id="CHEBI:57945"/>
        <dbReference type="EC" id="1.1.1.31"/>
    </reaction>
</comment>
<feature type="domain" description="3-hydroxyisobutyrate dehydrogenase-like NAD-binding" evidence="10">
    <location>
        <begin position="188"/>
        <end position="302"/>
    </location>
</feature>
<protein>
    <recommendedName>
        <fullName evidence="3">3-hydroxyisobutyrate dehydrogenase</fullName>
        <ecNumber evidence="3">1.1.1.31</ecNumber>
    </recommendedName>
</protein>
<dbReference type="eggNOG" id="KOG0409">
    <property type="taxonomic scope" value="Eukaryota"/>
</dbReference>
<dbReference type="Pfam" id="PF14833">
    <property type="entry name" value="NAD_binding_11"/>
    <property type="match status" value="1"/>
</dbReference>